<evidence type="ECO:0000256" key="3">
    <source>
        <dbReference type="ARBA" id="ARBA00012621"/>
    </source>
</evidence>
<comment type="caution">
    <text evidence="10">The sequence shown here is derived from an EMBL/GenBank/DDBJ whole genome shotgun (WGS) entry which is preliminary data.</text>
</comment>
<feature type="transmembrane region" description="Helical" evidence="8">
    <location>
        <begin position="12"/>
        <end position="31"/>
    </location>
</feature>
<evidence type="ECO:0000313" key="10">
    <source>
        <dbReference type="EMBL" id="MFD1913520.1"/>
    </source>
</evidence>
<accession>A0ABW4S8H2</accession>
<dbReference type="InterPro" id="IPR038107">
    <property type="entry name" value="Glycos_transf_N_sf"/>
</dbReference>
<evidence type="ECO:0000256" key="2">
    <source>
        <dbReference type="ARBA" id="ARBA00004713"/>
    </source>
</evidence>
<dbReference type="EC" id="2.4.99.12" evidence="3 8"/>
<keyword evidence="11" id="KW-1185">Reference proteome</keyword>
<dbReference type="Gene3D" id="3.40.50.2000">
    <property type="entry name" value="Glycogen Phosphorylase B"/>
    <property type="match status" value="1"/>
</dbReference>
<dbReference type="Proteomes" id="UP001597353">
    <property type="component" value="Unassembled WGS sequence"/>
</dbReference>
<dbReference type="InterPro" id="IPR039901">
    <property type="entry name" value="Kdotransferase"/>
</dbReference>
<evidence type="ECO:0000313" key="11">
    <source>
        <dbReference type="Proteomes" id="UP001597353"/>
    </source>
</evidence>
<evidence type="ECO:0000256" key="7">
    <source>
        <dbReference type="ARBA" id="ARBA00049183"/>
    </source>
</evidence>
<reference evidence="11" key="1">
    <citation type="journal article" date="2019" name="Int. J. Syst. Evol. Microbiol.">
        <title>The Global Catalogue of Microorganisms (GCM) 10K type strain sequencing project: providing services to taxonomists for standard genome sequencing and annotation.</title>
        <authorList>
            <consortium name="The Broad Institute Genomics Platform"/>
            <consortium name="The Broad Institute Genome Sequencing Center for Infectious Disease"/>
            <person name="Wu L."/>
            <person name="Ma J."/>
        </authorList>
    </citation>
    <scope>NUCLEOTIDE SEQUENCE [LARGE SCALE GENOMIC DNA]</scope>
    <source>
        <strain evidence="11">CGMCC 4.7242</strain>
    </source>
</reference>
<proteinExistence type="inferred from homology"/>
<evidence type="ECO:0000256" key="6">
    <source>
        <dbReference type="ARBA" id="ARBA00031445"/>
    </source>
</evidence>
<evidence type="ECO:0000259" key="9">
    <source>
        <dbReference type="Pfam" id="PF04413"/>
    </source>
</evidence>
<keyword evidence="8" id="KW-1133">Transmembrane helix</keyword>
<dbReference type="PANTHER" id="PTHR42755">
    <property type="entry name" value="3-DEOXY-MANNO-OCTULOSONATE CYTIDYLYLTRANSFERASE"/>
    <property type="match status" value="1"/>
</dbReference>
<comment type="subcellular location">
    <subcellularLocation>
        <location evidence="8">Cell membrane</location>
    </subcellularLocation>
</comment>
<name>A0ABW4S8H2_9RHOB</name>
<gene>
    <name evidence="10" type="ORF">ACFSGJ_15005</name>
</gene>
<keyword evidence="5 8" id="KW-0808">Transferase</keyword>
<dbReference type="Pfam" id="PF04413">
    <property type="entry name" value="Glycos_transf_N"/>
    <property type="match status" value="1"/>
</dbReference>
<comment type="pathway">
    <text evidence="2 8">Bacterial outer membrane biogenesis; LPS core biosynthesis.</text>
</comment>
<evidence type="ECO:0000256" key="5">
    <source>
        <dbReference type="ARBA" id="ARBA00022679"/>
    </source>
</evidence>
<evidence type="ECO:0000256" key="1">
    <source>
        <dbReference type="ARBA" id="ARBA00003394"/>
    </source>
</evidence>
<keyword evidence="8" id="KW-1003">Cell membrane</keyword>
<comment type="catalytic activity">
    <reaction evidence="7 8">
        <text>lipid IVA (E. coli) + CMP-3-deoxy-beta-D-manno-octulosonate = alpha-Kdo-(2-&gt;6)-lipid IVA (E. coli) + CMP + H(+)</text>
        <dbReference type="Rhea" id="RHEA:28066"/>
        <dbReference type="ChEBI" id="CHEBI:15378"/>
        <dbReference type="ChEBI" id="CHEBI:58603"/>
        <dbReference type="ChEBI" id="CHEBI:60364"/>
        <dbReference type="ChEBI" id="CHEBI:60377"/>
        <dbReference type="ChEBI" id="CHEBI:85987"/>
        <dbReference type="EC" id="2.4.99.12"/>
    </reaction>
</comment>
<keyword evidence="8" id="KW-0812">Transmembrane</keyword>
<protein>
    <recommendedName>
        <fullName evidence="4 8">3-deoxy-D-manno-octulosonic acid transferase</fullName>
        <shortName evidence="8">Kdo transferase</shortName>
        <ecNumber evidence="3 8">2.4.99.12</ecNumber>
    </recommendedName>
    <alternativeName>
        <fullName evidence="6 8">Lipid IV(A) 3-deoxy-D-manno-octulosonic acid transferase</fullName>
    </alternativeName>
</protein>
<dbReference type="PANTHER" id="PTHR42755:SF1">
    <property type="entry name" value="3-DEOXY-D-MANNO-OCTULOSONIC ACID TRANSFERASE, MITOCHONDRIAL-RELATED"/>
    <property type="match status" value="1"/>
</dbReference>
<evidence type="ECO:0000256" key="4">
    <source>
        <dbReference type="ARBA" id="ARBA00019077"/>
    </source>
</evidence>
<comment type="function">
    <text evidence="1 8">Involved in lipopolysaccharide (LPS) biosynthesis. Catalyzes the transfer of 3-deoxy-D-manno-octulosonate (Kdo) residue(s) from CMP-Kdo to lipid IV(A), the tetraacyldisaccharide-1,4'-bisphosphate precursor of lipid A.</text>
</comment>
<sequence length="438" mass="48098">MTRPFVQRLFLLVYRAAWYPALPVVLAYLWLRGRKDPAYRRHLPERFGAGPGLAGAVWVHAVSLGEMRSAVPLIRALLDRGDTVITSHLTPAGRRAAETAFAPEIAQGRLVVRYLPLEFGWAMRRFLRRWRPRLCLVMEIEVWPVLIEETRVAGVPLYLVNSQYTAHSFARDRRLGAAHPVSGVAGVLAKSDRHAARFRELGAPNVSVCGELRFDQPIPPHLLAAAARLRPLLGGRPVVAIASVVEGEDPQYLAAYRIIQEGFRAKGLVPPLFVHIPRAPERFGTVGDLLAAGGQRVMRRSVVLDGRLSPRTRLPDADILLGDSLGEMYFYLALADLAVVGGGFVEKGAHNIIEPLALRKPVLVGPHVWTIDYPAVEAEAAGVLTICPTIEHLAAEILDLLLQEAKLQDMSGRTQAFFAEHAGATERVLAALPPRVVP</sequence>
<dbReference type="Gene3D" id="3.40.50.11720">
    <property type="entry name" value="3-Deoxy-D-manno-octulosonic-acid transferase, N-terminal domain"/>
    <property type="match status" value="1"/>
</dbReference>
<dbReference type="GO" id="GO:0016740">
    <property type="term" value="F:transferase activity"/>
    <property type="evidence" value="ECO:0007669"/>
    <property type="project" value="UniProtKB-KW"/>
</dbReference>
<keyword evidence="8" id="KW-0472">Membrane</keyword>
<keyword evidence="8" id="KW-0448">Lipopolysaccharide biosynthesis</keyword>
<dbReference type="InterPro" id="IPR007507">
    <property type="entry name" value="Glycos_transf_N"/>
</dbReference>
<dbReference type="RefSeq" id="WP_390263504.1">
    <property type="nucleotide sequence ID" value="NZ_JBHUGH010000012.1"/>
</dbReference>
<evidence type="ECO:0000256" key="8">
    <source>
        <dbReference type="RuleBase" id="RU365103"/>
    </source>
</evidence>
<organism evidence="10 11">
    <name type="scientific">Halodurantibacterium flavum</name>
    <dbReference type="NCBI Taxonomy" id="1382802"/>
    <lineage>
        <taxon>Bacteria</taxon>
        <taxon>Pseudomonadati</taxon>
        <taxon>Pseudomonadota</taxon>
        <taxon>Alphaproteobacteria</taxon>
        <taxon>Rhodobacterales</taxon>
        <taxon>Paracoccaceae</taxon>
        <taxon>Halodurantibacterium</taxon>
    </lineage>
</organism>
<comment type="similarity">
    <text evidence="8">Belongs to the glycosyltransferase group 1 family.</text>
</comment>
<dbReference type="EMBL" id="JBHUGH010000012">
    <property type="protein sequence ID" value="MFD1913520.1"/>
    <property type="molecule type" value="Genomic_DNA"/>
</dbReference>
<feature type="domain" description="3-deoxy-D-manno-octulosonic-acid transferase N-terminal" evidence="9">
    <location>
        <begin position="42"/>
        <end position="216"/>
    </location>
</feature>